<organism evidence="1 2">
    <name type="scientific">Fasciola gigantica</name>
    <name type="common">Giant liver fluke</name>
    <dbReference type="NCBI Taxonomy" id="46835"/>
    <lineage>
        <taxon>Eukaryota</taxon>
        <taxon>Metazoa</taxon>
        <taxon>Spiralia</taxon>
        <taxon>Lophotrochozoa</taxon>
        <taxon>Platyhelminthes</taxon>
        <taxon>Trematoda</taxon>
        <taxon>Digenea</taxon>
        <taxon>Plagiorchiida</taxon>
        <taxon>Echinostomata</taxon>
        <taxon>Echinostomatoidea</taxon>
        <taxon>Fasciolidae</taxon>
        <taxon>Fasciola</taxon>
    </lineage>
</organism>
<gene>
    <name evidence="1" type="ORF">FGIG_01741</name>
</gene>
<proteinExistence type="predicted"/>
<protein>
    <submittedName>
        <fullName evidence="1">Uncharacterized protein</fullName>
    </submittedName>
</protein>
<comment type="caution">
    <text evidence="1">The sequence shown here is derived from an EMBL/GenBank/DDBJ whole genome shotgun (WGS) entry which is preliminary data.</text>
</comment>
<keyword evidence="2" id="KW-1185">Reference proteome</keyword>
<name>A0A504YTU7_FASGI</name>
<dbReference type="Proteomes" id="UP000316759">
    <property type="component" value="Unassembled WGS sequence"/>
</dbReference>
<sequence>MSQLHSGPTNSWQTANLCYNPYSSAANPALTGAPYAVLPMATPFGYSIPATTPVLSMPGDANPASVVPASTMINYHVSASAYPPGLLPFQSSVNYGATPLLCA</sequence>
<evidence type="ECO:0000313" key="2">
    <source>
        <dbReference type="Proteomes" id="UP000316759"/>
    </source>
</evidence>
<dbReference type="OrthoDB" id="10607777at2759"/>
<dbReference type="EMBL" id="SUNJ01004107">
    <property type="protein sequence ID" value="TPP64693.1"/>
    <property type="molecule type" value="Genomic_DNA"/>
</dbReference>
<reference evidence="1 2" key="1">
    <citation type="submission" date="2019-04" db="EMBL/GenBank/DDBJ databases">
        <title>Annotation for the trematode Fasciola gigantica.</title>
        <authorList>
            <person name="Choi Y.-J."/>
        </authorList>
    </citation>
    <scope>NUCLEOTIDE SEQUENCE [LARGE SCALE GENOMIC DNA]</scope>
    <source>
        <strain evidence="1">Uganda_cow_1</strain>
    </source>
</reference>
<dbReference type="AlphaFoldDB" id="A0A504YTU7"/>
<accession>A0A504YTU7</accession>
<evidence type="ECO:0000313" key="1">
    <source>
        <dbReference type="EMBL" id="TPP64693.1"/>
    </source>
</evidence>